<dbReference type="EMBL" id="QVTE01000043">
    <property type="protein sequence ID" value="RFU67511.1"/>
    <property type="molecule type" value="Genomic_DNA"/>
</dbReference>
<comment type="caution">
    <text evidence="1">The sequence shown here is derived from an EMBL/GenBank/DDBJ whole genome shotgun (WGS) entry which is preliminary data.</text>
</comment>
<proteinExistence type="predicted"/>
<dbReference type="Proteomes" id="UP000264541">
    <property type="component" value="Unassembled WGS sequence"/>
</dbReference>
<protein>
    <submittedName>
        <fullName evidence="1">Uncharacterized protein</fullName>
    </submittedName>
</protein>
<reference evidence="1 2" key="1">
    <citation type="submission" date="2018-08" db="EMBL/GenBank/DDBJ databases">
        <title>Bacillus chawlae sp. nov., Bacillus glennii sp. nov., and Bacillus saganii sp. nov. Isolated from the Vehicle Assembly Building at Kennedy Space Center where the Viking Spacecraft were Assembled.</title>
        <authorList>
            <person name="Seuylemezian A."/>
            <person name="Vaishampayan P."/>
        </authorList>
    </citation>
    <scope>NUCLEOTIDE SEQUENCE [LARGE SCALE GENOMIC DNA]</scope>
    <source>
        <strain evidence="1 2">V47-23a</strain>
    </source>
</reference>
<evidence type="ECO:0000313" key="1">
    <source>
        <dbReference type="EMBL" id="RFU67511.1"/>
    </source>
</evidence>
<organism evidence="1 2">
    <name type="scientific">Peribacillus saganii</name>
    <dbReference type="NCBI Taxonomy" id="2303992"/>
    <lineage>
        <taxon>Bacteria</taxon>
        <taxon>Bacillati</taxon>
        <taxon>Bacillota</taxon>
        <taxon>Bacilli</taxon>
        <taxon>Bacillales</taxon>
        <taxon>Bacillaceae</taxon>
        <taxon>Peribacillus</taxon>
    </lineage>
</organism>
<evidence type="ECO:0000313" key="2">
    <source>
        <dbReference type="Proteomes" id="UP000264541"/>
    </source>
</evidence>
<accession>A0A372LM14</accession>
<name>A0A372LM14_9BACI</name>
<sequence length="80" mass="9212">MLMVVEPIMQLNKDIHFFNVTWRQPAIINVFVSSRVERRECTVEETIAITQSSHTQQPQTLLGIVKVMTYPRKEGVGRSP</sequence>
<dbReference type="AlphaFoldDB" id="A0A372LM14"/>
<gene>
    <name evidence="1" type="ORF">D0469_14790</name>
</gene>
<keyword evidence="2" id="KW-1185">Reference proteome</keyword>